<feature type="domain" description="VTT" evidence="8">
    <location>
        <begin position="80"/>
        <end position="201"/>
    </location>
</feature>
<comment type="similarity">
    <text evidence="2 7">Belongs to the DedA family.</text>
</comment>
<keyword evidence="6 7" id="KW-0472">Membrane</keyword>
<accession>A0A6J4R4V5</accession>
<dbReference type="AlphaFoldDB" id="A0A6J4R4V5"/>
<feature type="transmembrane region" description="Helical" evidence="7">
    <location>
        <begin position="51"/>
        <end position="75"/>
    </location>
</feature>
<dbReference type="EMBL" id="CADCVJ010000017">
    <property type="protein sequence ID" value="CAA9462849.1"/>
    <property type="molecule type" value="Genomic_DNA"/>
</dbReference>
<evidence type="ECO:0000256" key="3">
    <source>
        <dbReference type="ARBA" id="ARBA00022475"/>
    </source>
</evidence>
<organism evidence="9">
    <name type="scientific">uncultured Solirubrobacteraceae bacterium</name>
    <dbReference type="NCBI Taxonomy" id="1162706"/>
    <lineage>
        <taxon>Bacteria</taxon>
        <taxon>Bacillati</taxon>
        <taxon>Actinomycetota</taxon>
        <taxon>Thermoleophilia</taxon>
        <taxon>Solirubrobacterales</taxon>
        <taxon>Solirubrobacteraceae</taxon>
        <taxon>environmental samples</taxon>
    </lineage>
</organism>
<evidence type="ECO:0000313" key="9">
    <source>
        <dbReference type="EMBL" id="CAA9462849.1"/>
    </source>
</evidence>
<dbReference type="InterPro" id="IPR032816">
    <property type="entry name" value="VTT_dom"/>
</dbReference>
<gene>
    <name evidence="9" type="ORF">AVDCRST_MAG38-322</name>
</gene>
<evidence type="ECO:0000259" key="8">
    <source>
        <dbReference type="Pfam" id="PF09335"/>
    </source>
</evidence>
<dbReference type="PANTHER" id="PTHR30353:SF15">
    <property type="entry name" value="INNER MEMBRANE PROTEIN YABI"/>
    <property type="match status" value="1"/>
</dbReference>
<reference evidence="9" key="1">
    <citation type="submission" date="2020-02" db="EMBL/GenBank/DDBJ databases">
        <authorList>
            <person name="Meier V. D."/>
        </authorList>
    </citation>
    <scope>NUCLEOTIDE SEQUENCE</scope>
    <source>
        <strain evidence="9">AVDCRST_MAG38</strain>
    </source>
</reference>
<evidence type="ECO:0000256" key="6">
    <source>
        <dbReference type="ARBA" id="ARBA00023136"/>
    </source>
</evidence>
<keyword evidence="3 7" id="KW-1003">Cell membrane</keyword>
<evidence type="ECO:0000256" key="4">
    <source>
        <dbReference type="ARBA" id="ARBA00022692"/>
    </source>
</evidence>
<sequence>MSIQTAAAASPPDRRWRPALALAALVCALVVAGVVPLPDIEAALAGVTDRLGTWTYGLVAALAFLETAAFVGLVAPGETAIVLGGVGAATGAVDLALLLPLAWIAAALGDLVSFGLGRRLGRRFLLEHGPALGVTAARLHRVERFFARHGAKAILIGRFVGVIRAVAPFTAGASGMRLSAFLPWSLLGTAVWATAFTMIGYAFHQSFAAAADALTRGALAAALIAAVILVLRQRRRAHAG</sequence>
<feature type="transmembrane region" description="Helical" evidence="7">
    <location>
        <begin position="181"/>
        <end position="201"/>
    </location>
</feature>
<keyword evidence="5 7" id="KW-1133">Transmembrane helix</keyword>
<evidence type="ECO:0000256" key="1">
    <source>
        <dbReference type="ARBA" id="ARBA00004651"/>
    </source>
</evidence>
<evidence type="ECO:0000256" key="7">
    <source>
        <dbReference type="RuleBase" id="RU367016"/>
    </source>
</evidence>
<dbReference type="Pfam" id="PF09335">
    <property type="entry name" value="VTT_dom"/>
    <property type="match status" value="1"/>
</dbReference>
<evidence type="ECO:0000256" key="2">
    <source>
        <dbReference type="ARBA" id="ARBA00010792"/>
    </source>
</evidence>
<protein>
    <recommendedName>
        <fullName evidence="8">VTT domain-containing protein</fullName>
    </recommendedName>
</protein>
<dbReference type="GO" id="GO:0005886">
    <property type="term" value="C:plasma membrane"/>
    <property type="evidence" value="ECO:0007669"/>
    <property type="project" value="UniProtKB-SubCell"/>
</dbReference>
<comment type="subcellular location">
    <subcellularLocation>
        <location evidence="1 7">Cell membrane</location>
        <topology evidence="1 7">Multi-pass membrane protein</topology>
    </subcellularLocation>
</comment>
<feature type="transmembrane region" description="Helical" evidence="7">
    <location>
        <begin position="20"/>
        <end position="39"/>
    </location>
</feature>
<keyword evidence="4 7" id="KW-0812">Transmembrane</keyword>
<feature type="transmembrane region" description="Helical" evidence="7">
    <location>
        <begin position="213"/>
        <end position="231"/>
    </location>
</feature>
<proteinExistence type="inferred from homology"/>
<evidence type="ECO:0000256" key="5">
    <source>
        <dbReference type="ARBA" id="ARBA00022989"/>
    </source>
</evidence>
<dbReference type="PANTHER" id="PTHR30353">
    <property type="entry name" value="INNER MEMBRANE PROTEIN DEDA-RELATED"/>
    <property type="match status" value="1"/>
</dbReference>
<name>A0A6J4R4V5_9ACTN</name>
<dbReference type="InterPro" id="IPR032818">
    <property type="entry name" value="DedA-like"/>
</dbReference>